<evidence type="ECO:0000313" key="2">
    <source>
        <dbReference type="EMBL" id="MBT1698653.1"/>
    </source>
</evidence>
<dbReference type="InterPro" id="IPR050126">
    <property type="entry name" value="Ap4A_hydrolase"/>
</dbReference>
<keyword evidence="3" id="KW-1185">Reference proteome</keyword>
<dbReference type="PANTHER" id="PTHR42850:SF4">
    <property type="entry name" value="ZINC-DEPENDENT ENDOPOLYPHOSPHATASE"/>
    <property type="match status" value="1"/>
</dbReference>
<gene>
    <name evidence="2" type="ORF">KK083_17300</name>
</gene>
<dbReference type="AlphaFoldDB" id="A0AAP2DNX0"/>
<dbReference type="GO" id="GO:0005737">
    <property type="term" value="C:cytoplasm"/>
    <property type="evidence" value="ECO:0007669"/>
    <property type="project" value="TreeGrafter"/>
</dbReference>
<dbReference type="Proteomes" id="UP001319200">
    <property type="component" value="Unassembled WGS sequence"/>
</dbReference>
<name>A0AAP2DNX0_9BACT</name>
<dbReference type="InterPro" id="IPR004843">
    <property type="entry name" value="Calcineurin-like_PHP"/>
</dbReference>
<sequence length="228" mass="26306">MHRTFVIGDIHGAYRALRQCLERSSFDFEHDHLICLGDVADGWPETRACIDKLLRVKNLVHVLGNHDFWTLEWMETGMMEDLWLEQGGKATVESYNHQPPAGHVRYLKRAVPYYQLGQKLFVHAGIDPKLPLEKQSRHTLLWDRNFARTAYDLYIKEISGKLTSFEEVYIGHTPIPFSNPIQSCEVWFMDTGAGWEGVLSMMDVDTKEIFASDPVPLLYPGITGRKRR</sequence>
<proteinExistence type="predicted"/>
<evidence type="ECO:0000259" key="1">
    <source>
        <dbReference type="Pfam" id="PF00149"/>
    </source>
</evidence>
<dbReference type="RefSeq" id="WP_254165223.1">
    <property type="nucleotide sequence ID" value="NZ_JAHESF010000016.1"/>
</dbReference>
<dbReference type="GO" id="GO:0016791">
    <property type="term" value="F:phosphatase activity"/>
    <property type="evidence" value="ECO:0007669"/>
    <property type="project" value="TreeGrafter"/>
</dbReference>
<dbReference type="EMBL" id="JAHESF010000016">
    <property type="protein sequence ID" value="MBT1698653.1"/>
    <property type="molecule type" value="Genomic_DNA"/>
</dbReference>
<comment type="caution">
    <text evidence="2">The sequence shown here is derived from an EMBL/GenBank/DDBJ whole genome shotgun (WGS) entry which is preliminary data.</text>
</comment>
<reference evidence="2 3" key="1">
    <citation type="submission" date="2021-05" db="EMBL/GenBank/DDBJ databases">
        <title>A Polyphasic approach of four new species of the genus Ohtaekwangia: Ohtaekwangia histidinii sp. nov., Ohtaekwangia cretensis sp. nov., Ohtaekwangia indiensis sp. nov., Ohtaekwangia reichenbachii sp. nov. from diverse environment.</title>
        <authorList>
            <person name="Octaviana S."/>
        </authorList>
    </citation>
    <scope>NUCLEOTIDE SEQUENCE [LARGE SCALE GENOMIC DNA]</scope>
    <source>
        <strain evidence="2 3">PWU4</strain>
    </source>
</reference>
<organism evidence="2 3">
    <name type="scientific">Chryseosolibacter histidini</name>
    <dbReference type="NCBI Taxonomy" id="2782349"/>
    <lineage>
        <taxon>Bacteria</taxon>
        <taxon>Pseudomonadati</taxon>
        <taxon>Bacteroidota</taxon>
        <taxon>Cytophagia</taxon>
        <taxon>Cytophagales</taxon>
        <taxon>Chryseotaleaceae</taxon>
        <taxon>Chryseosolibacter</taxon>
    </lineage>
</organism>
<dbReference type="InterPro" id="IPR029052">
    <property type="entry name" value="Metallo-depent_PP-like"/>
</dbReference>
<dbReference type="GO" id="GO:0008803">
    <property type="term" value="F:bis(5'-nucleosyl)-tetraphosphatase (symmetrical) activity"/>
    <property type="evidence" value="ECO:0007669"/>
    <property type="project" value="TreeGrafter"/>
</dbReference>
<dbReference type="PANTHER" id="PTHR42850">
    <property type="entry name" value="METALLOPHOSPHOESTERASE"/>
    <property type="match status" value="1"/>
</dbReference>
<evidence type="ECO:0000313" key="3">
    <source>
        <dbReference type="Proteomes" id="UP001319200"/>
    </source>
</evidence>
<protein>
    <submittedName>
        <fullName evidence="2">Metallophosphoesterase</fullName>
    </submittedName>
</protein>
<feature type="domain" description="Calcineurin-like phosphoesterase" evidence="1">
    <location>
        <begin position="3"/>
        <end position="136"/>
    </location>
</feature>
<dbReference type="Pfam" id="PF00149">
    <property type="entry name" value="Metallophos"/>
    <property type="match status" value="1"/>
</dbReference>
<accession>A0AAP2DNX0</accession>
<dbReference type="Gene3D" id="3.60.21.10">
    <property type="match status" value="1"/>
</dbReference>
<dbReference type="GO" id="GO:0110154">
    <property type="term" value="P:RNA decapping"/>
    <property type="evidence" value="ECO:0007669"/>
    <property type="project" value="TreeGrafter"/>
</dbReference>
<dbReference type="SUPFAM" id="SSF56300">
    <property type="entry name" value="Metallo-dependent phosphatases"/>
    <property type="match status" value="1"/>
</dbReference>